<name>A0ABP7E7X0_9SPHN</name>
<feature type="compositionally biased region" description="Acidic residues" evidence="1">
    <location>
        <begin position="47"/>
        <end position="59"/>
    </location>
</feature>
<proteinExistence type="predicted"/>
<reference evidence="3" key="1">
    <citation type="journal article" date="2019" name="Int. J. Syst. Evol. Microbiol.">
        <title>The Global Catalogue of Microorganisms (GCM) 10K type strain sequencing project: providing services to taxonomists for standard genome sequencing and annotation.</title>
        <authorList>
            <consortium name="The Broad Institute Genomics Platform"/>
            <consortium name="The Broad Institute Genome Sequencing Center for Infectious Disease"/>
            <person name="Wu L."/>
            <person name="Ma J."/>
        </authorList>
    </citation>
    <scope>NUCLEOTIDE SEQUENCE [LARGE SCALE GENOMIC DNA]</scope>
    <source>
        <strain evidence="3">JCM 17498</strain>
    </source>
</reference>
<dbReference type="EMBL" id="BAABBF010000005">
    <property type="protein sequence ID" value="GAA3713493.1"/>
    <property type="molecule type" value="Genomic_DNA"/>
</dbReference>
<accession>A0ABP7E7X0</accession>
<sequence length="196" mass="20815">MGDISAEPSMEEILSSIKRIMAEEGEGPVRSRRPARPIATTASSVSYDDEGDSILELDDPIAPMPRITPEPVVAPRPMIMASTPRHEPVAEEADEPVPAPPPPRPAVSEPDADAVEPLVSDRAATASRQAIDQLTRTLSAAAPAATPAGAPTADASLEGLVREMLRPMLRDWLDSRLPAIVEQHVAAEIARITGSR</sequence>
<dbReference type="InterPro" id="IPR019632">
    <property type="entry name" value="DUF2497"/>
</dbReference>
<protein>
    <submittedName>
        <fullName evidence="2">Pole-organizing protein PopZ</fullName>
    </submittedName>
</protein>
<keyword evidence="3" id="KW-1185">Reference proteome</keyword>
<organism evidence="2 3">
    <name type="scientific">Sphingomonas cynarae</name>
    <dbReference type="NCBI Taxonomy" id="930197"/>
    <lineage>
        <taxon>Bacteria</taxon>
        <taxon>Pseudomonadati</taxon>
        <taxon>Pseudomonadota</taxon>
        <taxon>Alphaproteobacteria</taxon>
        <taxon>Sphingomonadales</taxon>
        <taxon>Sphingomonadaceae</taxon>
        <taxon>Sphingomonas</taxon>
    </lineage>
</organism>
<dbReference type="Proteomes" id="UP001500523">
    <property type="component" value="Unassembled WGS sequence"/>
</dbReference>
<evidence type="ECO:0000313" key="3">
    <source>
        <dbReference type="Proteomes" id="UP001500523"/>
    </source>
</evidence>
<feature type="region of interest" description="Disordered" evidence="1">
    <location>
        <begin position="21"/>
        <end position="128"/>
    </location>
</feature>
<evidence type="ECO:0000313" key="2">
    <source>
        <dbReference type="EMBL" id="GAA3713493.1"/>
    </source>
</evidence>
<dbReference type="Pfam" id="PF10691">
    <property type="entry name" value="DUF2497"/>
    <property type="match status" value="1"/>
</dbReference>
<evidence type="ECO:0000256" key="1">
    <source>
        <dbReference type="SAM" id="MobiDB-lite"/>
    </source>
</evidence>
<feature type="compositionally biased region" description="Pro residues" evidence="1">
    <location>
        <begin position="62"/>
        <end position="74"/>
    </location>
</feature>
<comment type="caution">
    <text evidence="2">The sequence shown here is derived from an EMBL/GenBank/DDBJ whole genome shotgun (WGS) entry which is preliminary data.</text>
</comment>
<dbReference type="RefSeq" id="WP_344693520.1">
    <property type="nucleotide sequence ID" value="NZ_BAABBF010000005.1"/>
</dbReference>
<gene>
    <name evidence="2" type="primary">popZ</name>
    <name evidence="2" type="ORF">GCM10022268_22840</name>
</gene>